<feature type="region of interest" description="Disordered" evidence="1">
    <location>
        <begin position="154"/>
        <end position="175"/>
    </location>
</feature>
<evidence type="ECO:0000313" key="3">
    <source>
        <dbReference type="Proteomes" id="UP001152747"/>
    </source>
</evidence>
<proteinExistence type="predicted"/>
<dbReference type="OrthoDB" id="5803000at2759"/>
<reference evidence="2" key="1">
    <citation type="submission" date="2022-11" db="EMBL/GenBank/DDBJ databases">
        <authorList>
            <person name="Kikuchi T."/>
        </authorList>
    </citation>
    <scope>NUCLEOTIDE SEQUENCE</scope>
    <source>
        <strain evidence="2">PS1010</strain>
    </source>
</reference>
<sequence length="601" mass="70624">MGDETRFANLTSEERKWLEIGECICEFNTQNFPRCDKSYLDVSRRGEVILMNMIRGLSYIQKNLGVELAKGTIFEKIPELTSVLSGITTYTIGLKIEEMEVKNGKRQAAKEYWTQRNNIRKRRAAEKLLTEEYLTAPSTSNAHFYQDEEQVVLENQEEEEEEEEEAVVENEESGDIEENNEILLNVKEEEGELFNIEHQIMIEPGSDETIISSDQYLLISTILQYPRVIFCWGDFLRDNSECKQFDGEFQRQALIFLETTGLVTLTKQETLDKLEMTSIFVKETRESLCISIYSFGLTFEEYLKIHFLHPHPNRRPLSEQILLFDRNFGITLDSRNTEKLENIMALAIIQLETALVTPSRVKVKNLKMIDDVFNRMQATGLLKAFNTTYADAQDWEFKKQLCGEDLEERLKIYGLNSSFFFVTSLLDISMMMKEQQQKQKNEQMGNQRNTIFLQNETISKKRKDVKIVETKRNRSESTLSTGNFHEFETLRHLSILQLEKYNAKYWKLTDRYWREIFRRQNQNHHPDHINVSRLQTANILTALDEHLPPGKMHEVTITGYTPKPFRKCEIMRYLRDRIANQNFELVLQPKFEKIRILPILD</sequence>
<dbReference type="AlphaFoldDB" id="A0A9P1IHK5"/>
<evidence type="ECO:0000313" key="2">
    <source>
        <dbReference type="EMBL" id="CAI5445008.1"/>
    </source>
</evidence>
<keyword evidence="3" id="KW-1185">Reference proteome</keyword>
<protein>
    <submittedName>
        <fullName evidence="2">Uncharacterized protein</fullName>
    </submittedName>
</protein>
<evidence type="ECO:0000256" key="1">
    <source>
        <dbReference type="SAM" id="MobiDB-lite"/>
    </source>
</evidence>
<dbReference type="Proteomes" id="UP001152747">
    <property type="component" value="Unassembled WGS sequence"/>
</dbReference>
<dbReference type="EMBL" id="CANHGI010000003">
    <property type="protein sequence ID" value="CAI5445008.1"/>
    <property type="molecule type" value="Genomic_DNA"/>
</dbReference>
<organism evidence="2 3">
    <name type="scientific">Caenorhabditis angaria</name>
    <dbReference type="NCBI Taxonomy" id="860376"/>
    <lineage>
        <taxon>Eukaryota</taxon>
        <taxon>Metazoa</taxon>
        <taxon>Ecdysozoa</taxon>
        <taxon>Nematoda</taxon>
        <taxon>Chromadorea</taxon>
        <taxon>Rhabditida</taxon>
        <taxon>Rhabditina</taxon>
        <taxon>Rhabditomorpha</taxon>
        <taxon>Rhabditoidea</taxon>
        <taxon>Rhabditidae</taxon>
        <taxon>Peloderinae</taxon>
        <taxon>Caenorhabditis</taxon>
    </lineage>
</organism>
<accession>A0A9P1IHK5</accession>
<comment type="caution">
    <text evidence="2">The sequence shown here is derived from an EMBL/GenBank/DDBJ whole genome shotgun (WGS) entry which is preliminary data.</text>
</comment>
<name>A0A9P1IHK5_9PELO</name>
<gene>
    <name evidence="2" type="ORF">CAMP_LOCUS7645</name>
</gene>